<gene>
    <name evidence="5" type="ORF">JM949_27955</name>
</gene>
<dbReference type="PANTHER" id="PTHR44688:SF16">
    <property type="entry name" value="DNA-BINDING TRANSCRIPTIONAL ACTIVATOR DEVR_DOSR"/>
    <property type="match status" value="1"/>
</dbReference>
<accession>A0ABS1YN31</accession>
<evidence type="ECO:0000313" key="6">
    <source>
        <dbReference type="Proteomes" id="UP000622245"/>
    </source>
</evidence>
<dbReference type="PRINTS" id="PR00038">
    <property type="entry name" value="HTHLUXR"/>
</dbReference>
<dbReference type="Pfam" id="PF00196">
    <property type="entry name" value="GerE"/>
    <property type="match status" value="1"/>
</dbReference>
<dbReference type="SUPFAM" id="SSF46894">
    <property type="entry name" value="C-terminal effector domain of the bipartite response regulators"/>
    <property type="match status" value="1"/>
</dbReference>
<keyword evidence="2" id="KW-0238">DNA-binding</keyword>
<evidence type="ECO:0000256" key="1">
    <source>
        <dbReference type="ARBA" id="ARBA00023015"/>
    </source>
</evidence>
<organism evidence="5 6">
    <name type="scientific">Micromonospora tarensis</name>
    <dbReference type="NCBI Taxonomy" id="2806100"/>
    <lineage>
        <taxon>Bacteria</taxon>
        <taxon>Bacillati</taxon>
        <taxon>Actinomycetota</taxon>
        <taxon>Actinomycetes</taxon>
        <taxon>Micromonosporales</taxon>
        <taxon>Micromonosporaceae</taxon>
        <taxon>Micromonospora</taxon>
    </lineage>
</organism>
<feature type="domain" description="HTH luxR-type" evidence="4">
    <location>
        <begin position="171"/>
        <end position="236"/>
    </location>
</feature>
<dbReference type="PROSITE" id="PS00622">
    <property type="entry name" value="HTH_LUXR_1"/>
    <property type="match status" value="1"/>
</dbReference>
<dbReference type="PROSITE" id="PS50043">
    <property type="entry name" value="HTH_LUXR_2"/>
    <property type="match status" value="1"/>
</dbReference>
<dbReference type="InterPro" id="IPR016032">
    <property type="entry name" value="Sig_transdc_resp-reg_C-effctor"/>
</dbReference>
<comment type="caution">
    <text evidence="5">The sequence shown here is derived from an EMBL/GenBank/DDBJ whole genome shotgun (WGS) entry which is preliminary data.</text>
</comment>
<evidence type="ECO:0000256" key="2">
    <source>
        <dbReference type="ARBA" id="ARBA00023125"/>
    </source>
</evidence>
<dbReference type="EMBL" id="JAEVHL010000210">
    <property type="protein sequence ID" value="MBM0278852.1"/>
    <property type="molecule type" value="Genomic_DNA"/>
</dbReference>
<proteinExistence type="predicted"/>
<evidence type="ECO:0000259" key="4">
    <source>
        <dbReference type="PROSITE" id="PS50043"/>
    </source>
</evidence>
<keyword evidence="6" id="KW-1185">Reference proteome</keyword>
<evidence type="ECO:0000256" key="3">
    <source>
        <dbReference type="ARBA" id="ARBA00023163"/>
    </source>
</evidence>
<reference evidence="5 6" key="1">
    <citation type="submission" date="2021-01" db="EMBL/GenBank/DDBJ databases">
        <title>Draft genome sequence of Micromonospora sp. strain STR1s_6.</title>
        <authorList>
            <person name="Karlyshev A."/>
            <person name="Jawad R."/>
        </authorList>
    </citation>
    <scope>NUCLEOTIDE SEQUENCE [LARGE SCALE GENOMIC DNA]</scope>
    <source>
        <strain evidence="5 6">STR1S-6</strain>
    </source>
</reference>
<dbReference type="InterPro" id="IPR000792">
    <property type="entry name" value="Tscrpt_reg_LuxR_C"/>
</dbReference>
<evidence type="ECO:0000313" key="5">
    <source>
        <dbReference type="EMBL" id="MBM0278852.1"/>
    </source>
</evidence>
<dbReference type="PANTHER" id="PTHR44688">
    <property type="entry name" value="DNA-BINDING TRANSCRIPTIONAL ACTIVATOR DEVR_DOSR"/>
    <property type="match status" value="1"/>
</dbReference>
<keyword evidence="1" id="KW-0805">Transcription regulation</keyword>
<name>A0ABS1YN31_9ACTN</name>
<dbReference type="CDD" id="cd06170">
    <property type="entry name" value="LuxR_C_like"/>
    <property type="match status" value="1"/>
</dbReference>
<dbReference type="Gene3D" id="3.40.50.2300">
    <property type="match status" value="1"/>
</dbReference>
<dbReference type="Proteomes" id="UP000622245">
    <property type="component" value="Unassembled WGS sequence"/>
</dbReference>
<dbReference type="SMART" id="SM00421">
    <property type="entry name" value="HTH_LUXR"/>
    <property type="match status" value="1"/>
</dbReference>
<sequence length="239" mass="25851">MQERMEAEFEGRVVVEVMRRVRTALGAPSSLVLYADTPVASRSLVSLARRFGVLNNVRAVFNEAGALEAVRALPRATVLIDASGDLNVGELVRGIKDVDQECVVIVLGVKSTGDARAAVQSGAKGVIRHGWYSELELSARLLVSLMNDKSSAERPMLTVGVPAPPGRSSVLNPGHASLSEREVRVLIGLSQGKGNAEIARDLWISDETIKTHVRRIFKKLGARDRAHAVALAYQNGYFK</sequence>
<keyword evidence="3" id="KW-0804">Transcription</keyword>
<protein>
    <submittedName>
        <fullName evidence="5">Response regulator transcription factor</fullName>
    </submittedName>
</protein>